<feature type="transmembrane region" description="Helical" evidence="7">
    <location>
        <begin position="26"/>
        <end position="47"/>
    </location>
</feature>
<keyword evidence="3" id="KW-1003">Cell membrane</keyword>
<dbReference type="Pfam" id="PF04290">
    <property type="entry name" value="DctQ"/>
    <property type="match status" value="1"/>
</dbReference>
<evidence type="ECO:0000256" key="3">
    <source>
        <dbReference type="ARBA" id="ARBA00022475"/>
    </source>
</evidence>
<name>A0A840UM38_9GAMM</name>
<keyword evidence="4 7" id="KW-0812">Transmembrane</keyword>
<keyword evidence="10" id="KW-1185">Reference proteome</keyword>
<keyword evidence="7" id="KW-0997">Cell inner membrane</keyword>
<evidence type="ECO:0000256" key="6">
    <source>
        <dbReference type="ARBA" id="ARBA00023136"/>
    </source>
</evidence>
<comment type="function">
    <text evidence="7">Part of the tripartite ATP-independent periplasmic (TRAP) transport system.</text>
</comment>
<feature type="transmembrane region" description="Helical" evidence="7">
    <location>
        <begin position="142"/>
        <end position="165"/>
    </location>
</feature>
<reference evidence="9 10" key="1">
    <citation type="submission" date="2020-08" db="EMBL/GenBank/DDBJ databases">
        <title>Genomic Encyclopedia of Type Strains, Phase IV (KMG-IV): sequencing the most valuable type-strain genomes for metagenomic binning, comparative biology and taxonomic classification.</title>
        <authorList>
            <person name="Goeker M."/>
        </authorList>
    </citation>
    <scope>NUCLEOTIDE SEQUENCE [LARGE SCALE GENOMIC DNA]</scope>
    <source>
        <strain evidence="9 10">DSM 22359</strain>
    </source>
</reference>
<sequence>MTETQLDQSTVQTVPGKGLAWLSRQFALAGGLIMLALATMTVVSIVGRSTIGVSVEGDYELVELGLAAAVFLFLPECYLNQGHVVVDLFTARCSERTIDFLDGVADFLFFAVAAVLVWRLSLAGIESRDYWEQTMILGMPLWWVYAVGTVCMGLLALCALNQLYLRIRGWRK</sequence>
<evidence type="ECO:0000256" key="4">
    <source>
        <dbReference type="ARBA" id="ARBA00022692"/>
    </source>
</evidence>
<evidence type="ECO:0000256" key="7">
    <source>
        <dbReference type="RuleBase" id="RU369079"/>
    </source>
</evidence>
<comment type="caution">
    <text evidence="7">Lacks conserved residue(s) required for the propagation of feature annotation.</text>
</comment>
<dbReference type="EMBL" id="JACHFE010000005">
    <property type="protein sequence ID" value="MBB5321748.1"/>
    <property type="molecule type" value="Genomic_DNA"/>
</dbReference>
<dbReference type="AlphaFoldDB" id="A0A840UM38"/>
<keyword evidence="2 7" id="KW-0813">Transport</keyword>
<dbReference type="RefSeq" id="WP_183703968.1">
    <property type="nucleotide sequence ID" value="NZ_JACHFE010000005.1"/>
</dbReference>
<evidence type="ECO:0000259" key="8">
    <source>
        <dbReference type="Pfam" id="PF04290"/>
    </source>
</evidence>
<dbReference type="GO" id="GO:0005886">
    <property type="term" value="C:plasma membrane"/>
    <property type="evidence" value="ECO:0007669"/>
    <property type="project" value="UniProtKB-SubCell"/>
</dbReference>
<dbReference type="Proteomes" id="UP000591735">
    <property type="component" value="Unassembled WGS sequence"/>
</dbReference>
<feature type="domain" description="Tripartite ATP-independent periplasmic transporters DctQ component" evidence="8">
    <location>
        <begin position="38"/>
        <end position="168"/>
    </location>
</feature>
<keyword evidence="5 7" id="KW-1133">Transmembrane helix</keyword>
<protein>
    <recommendedName>
        <fullName evidence="7">TRAP transporter small permease protein</fullName>
    </recommendedName>
</protein>
<dbReference type="InterPro" id="IPR055348">
    <property type="entry name" value="DctQ"/>
</dbReference>
<comment type="caution">
    <text evidence="9">The sequence shown here is derived from an EMBL/GenBank/DDBJ whole genome shotgun (WGS) entry which is preliminary data.</text>
</comment>
<feature type="transmembrane region" description="Helical" evidence="7">
    <location>
        <begin position="100"/>
        <end position="122"/>
    </location>
</feature>
<dbReference type="GO" id="GO:0022857">
    <property type="term" value="F:transmembrane transporter activity"/>
    <property type="evidence" value="ECO:0007669"/>
    <property type="project" value="UniProtKB-UniRule"/>
</dbReference>
<comment type="similarity">
    <text evidence="7">Belongs to the TRAP transporter small permease family.</text>
</comment>
<evidence type="ECO:0000256" key="5">
    <source>
        <dbReference type="ARBA" id="ARBA00022989"/>
    </source>
</evidence>
<evidence type="ECO:0000313" key="10">
    <source>
        <dbReference type="Proteomes" id="UP000591735"/>
    </source>
</evidence>
<comment type="subcellular location">
    <subcellularLocation>
        <location evidence="7">Cell inner membrane</location>
        <topology evidence="7">Multi-pass membrane protein</topology>
    </subcellularLocation>
    <subcellularLocation>
        <location evidence="1">Cell membrane</location>
        <topology evidence="1">Multi-pass membrane protein</topology>
    </subcellularLocation>
</comment>
<keyword evidence="6 7" id="KW-0472">Membrane</keyword>
<gene>
    <name evidence="9" type="ORF">HNR38_002242</name>
</gene>
<proteinExistence type="inferred from homology"/>
<accession>A0A840UM38</accession>
<comment type="subunit">
    <text evidence="7">The complex comprises the extracytoplasmic solute receptor protein and the two transmembrane proteins.</text>
</comment>
<evidence type="ECO:0000313" key="9">
    <source>
        <dbReference type="EMBL" id="MBB5321748.1"/>
    </source>
</evidence>
<evidence type="ECO:0000256" key="1">
    <source>
        <dbReference type="ARBA" id="ARBA00004651"/>
    </source>
</evidence>
<evidence type="ECO:0000256" key="2">
    <source>
        <dbReference type="ARBA" id="ARBA00022448"/>
    </source>
</evidence>
<organism evidence="9 10">
    <name type="scientific">Marinobacter oulmenensis</name>
    <dbReference type="NCBI Taxonomy" id="643747"/>
    <lineage>
        <taxon>Bacteria</taxon>
        <taxon>Pseudomonadati</taxon>
        <taxon>Pseudomonadota</taxon>
        <taxon>Gammaproteobacteria</taxon>
        <taxon>Pseudomonadales</taxon>
        <taxon>Marinobacteraceae</taxon>
        <taxon>Marinobacter</taxon>
    </lineage>
</organism>